<organism evidence="2 3">
    <name type="scientific">Nannocystis punicea</name>
    <dbReference type="NCBI Taxonomy" id="2995304"/>
    <lineage>
        <taxon>Bacteria</taxon>
        <taxon>Pseudomonadati</taxon>
        <taxon>Myxococcota</taxon>
        <taxon>Polyangia</taxon>
        <taxon>Nannocystales</taxon>
        <taxon>Nannocystaceae</taxon>
        <taxon>Nannocystis</taxon>
    </lineage>
</organism>
<dbReference type="InterPro" id="IPR018958">
    <property type="entry name" value="Knr4/Smi1-like_dom"/>
</dbReference>
<dbReference type="SUPFAM" id="SSF160631">
    <property type="entry name" value="SMI1/KNR4-like"/>
    <property type="match status" value="1"/>
</dbReference>
<name>A0ABY7GVU7_9BACT</name>
<dbReference type="EMBL" id="CP114040">
    <property type="protein sequence ID" value="WAS91095.1"/>
    <property type="molecule type" value="Genomic_DNA"/>
</dbReference>
<dbReference type="InterPro" id="IPR037883">
    <property type="entry name" value="Knr4/Smi1-like_sf"/>
</dbReference>
<dbReference type="Proteomes" id="UP001164459">
    <property type="component" value="Chromosome"/>
</dbReference>
<evidence type="ECO:0000313" key="2">
    <source>
        <dbReference type="EMBL" id="WAS91095.1"/>
    </source>
</evidence>
<accession>A0ABY7GVU7</accession>
<dbReference type="RefSeq" id="WP_269033459.1">
    <property type="nucleotide sequence ID" value="NZ_CP114040.1"/>
</dbReference>
<protein>
    <submittedName>
        <fullName evidence="2">SMI1/KNR4 family protein</fullName>
    </submittedName>
</protein>
<dbReference type="SMART" id="SM00860">
    <property type="entry name" value="SMI1_KNR4"/>
    <property type="match status" value="1"/>
</dbReference>
<sequence>MTAVDDIVAFIRQHGSADAEAFVGVSPEQIARCEELCSATLPTLYREFLAAMGGDCGAFHPFGIGQLCDFEALVQRLPAANYPGDRYFRVSFESSPAAITYYDIFLDLRRSDGTDAPLVRFEDDEEFSADAVQEVGFTLGEELARSAFEQFEVVRRPASKRLAIFAESVAGLAAAARRIAAQLRERGLAEALPGLPRIVCLHSESLSVLIERREALGLLQVVVGAKTARAASGLVEVLLAEYPEARMVE</sequence>
<reference evidence="2" key="1">
    <citation type="submission" date="2022-11" db="EMBL/GenBank/DDBJ databases">
        <title>Minimal conservation of predation-associated metabolite biosynthetic gene clusters underscores biosynthetic potential of Myxococcota including descriptions for ten novel species: Archangium lansinium sp. nov., Myxococcus landrumus sp. nov., Nannocystis bai.</title>
        <authorList>
            <person name="Ahearne A."/>
            <person name="Stevens C."/>
            <person name="Dowd S."/>
        </authorList>
    </citation>
    <scope>NUCLEOTIDE SEQUENCE</scope>
    <source>
        <strain evidence="2">Fl3</strain>
    </source>
</reference>
<evidence type="ECO:0000313" key="3">
    <source>
        <dbReference type="Proteomes" id="UP001164459"/>
    </source>
</evidence>
<evidence type="ECO:0000259" key="1">
    <source>
        <dbReference type="SMART" id="SM00860"/>
    </source>
</evidence>
<proteinExistence type="predicted"/>
<gene>
    <name evidence="2" type="ORF">O0S08_33325</name>
</gene>
<keyword evidence="3" id="KW-1185">Reference proteome</keyword>
<dbReference type="Gene3D" id="3.40.1580.10">
    <property type="entry name" value="SMI1/KNR4-like"/>
    <property type="match status" value="1"/>
</dbReference>
<feature type="domain" description="Knr4/Smi1-like" evidence="1">
    <location>
        <begin position="24"/>
        <end position="108"/>
    </location>
</feature>